<feature type="domain" description="HTH tetR-type" evidence="5">
    <location>
        <begin position="4"/>
        <end position="64"/>
    </location>
</feature>
<dbReference type="FunFam" id="1.10.10.60:FF:000141">
    <property type="entry name" value="TetR family transcriptional regulator"/>
    <property type="match status" value="1"/>
</dbReference>
<protein>
    <recommendedName>
        <fullName evidence="5">HTH tetR-type domain-containing protein</fullName>
    </recommendedName>
</protein>
<gene>
    <name evidence="6" type="ORF">CLIT_10c02800</name>
</gene>
<dbReference type="InterPro" id="IPR009057">
    <property type="entry name" value="Homeodomain-like_sf"/>
</dbReference>
<dbReference type="PANTHER" id="PTHR30055:SF234">
    <property type="entry name" value="HTH-TYPE TRANSCRIPTIONAL REGULATOR BETI"/>
    <property type="match status" value="1"/>
</dbReference>
<dbReference type="PRINTS" id="PR00455">
    <property type="entry name" value="HTHTETR"/>
</dbReference>
<evidence type="ECO:0000256" key="1">
    <source>
        <dbReference type="ARBA" id="ARBA00023015"/>
    </source>
</evidence>
<dbReference type="InterPro" id="IPR036271">
    <property type="entry name" value="Tet_transcr_reg_TetR-rel_C_sf"/>
</dbReference>
<keyword evidence="2 4" id="KW-0238">DNA-binding</keyword>
<sequence>MQESNTRQKILLASRMLFAEKGFHKAKMEEIAEAAGVGKGTIYDYFKSKKELFETMIKDIANEFKSVFIEKIGEERDFESKLKKLAELKFEINKSHIYIESLVFKNLSSFDEELLEWLKDFREKMIGFIADIMCEGIKGGHIKDVNPKLAALIYLGGAHLLSHYICEQEKDEYESMKNEGLELLHEITFRGLGK</sequence>
<evidence type="ECO:0000313" key="6">
    <source>
        <dbReference type="EMBL" id="KDR95553.1"/>
    </source>
</evidence>
<organism evidence="6 7">
    <name type="scientific">Peptoclostridium litorale DSM 5388</name>
    <dbReference type="NCBI Taxonomy" id="1121324"/>
    <lineage>
        <taxon>Bacteria</taxon>
        <taxon>Bacillati</taxon>
        <taxon>Bacillota</taxon>
        <taxon>Clostridia</taxon>
        <taxon>Peptostreptococcales</taxon>
        <taxon>Peptoclostridiaceae</taxon>
        <taxon>Peptoclostridium</taxon>
    </lineage>
</organism>
<dbReference type="Gene3D" id="1.10.357.10">
    <property type="entry name" value="Tetracycline Repressor, domain 2"/>
    <property type="match status" value="1"/>
</dbReference>
<dbReference type="RefSeq" id="WP_038263889.1">
    <property type="nucleotide sequence ID" value="NZ_FSRH01000006.1"/>
</dbReference>
<feature type="DNA-binding region" description="H-T-H motif" evidence="4">
    <location>
        <begin position="27"/>
        <end position="46"/>
    </location>
</feature>
<keyword evidence="3" id="KW-0804">Transcription</keyword>
<dbReference type="PROSITE" id="PS50977">
    <property type="entry name" value="HTH_TETR_2"/>
    <property type="match status" value="1"/>
</dbReference>
<dbReference type="SUPFAM" id="SSF48498">
    <property type="entry name" value="Tetracyclin repressor-like, C-terminal domain"/>
    <property type="match status" value="1"/>
</dbReference>
<dbReference type="STRING" id="1121324.CLIT_10c02800"/>
<dbReference type="GO" id="GO:0003700">
    <property type="term" value="F:DNA-binding transcription factor activity"/>
    <property type="evidence" value="ECO:0007669"/>
    <property type="project" value="TreeGrafter"/>
</dbReference>
<dbReference type="EMBL" id="JJMM01000010">
    <property type="protein sequence ID" value="KDR95553.1"/>
    <property type="molecule type" value="Genomic_DNA"/>
</dbReference>
<dbReference type="AlphaFoldDB" id="A0A069RFJ4"/>
<evidence type="ECO:0000256" key="2">
    <source>
        <dbReference type="ARBA" id="ARBA00023125"/>
    </source>
</evidence>
<dbReference type="Proteomes" id="UP000027946">
    <property type="component" value="Unassembled WGS sequence"/>
</dbReference>
<evidence type="ECO:0000256" key="4">
    <source>
        <dbReference type="PROSITE-ProRule" id="PRU00335"/>
    </source>
</evidence>
<dbReference type="GO" id="GO:0000976">
    <property type="term" value="F:transcription cis-regulatory region binding"/>
    <property type="evidence" value="ECO:0007669"/>
    <property type="project" value="TreeGrafter"/>
</dbReference>
<dbReference type="PANTHER" id="PTHR30055">
    <property type="entry name" value="HTH-TYPE TRANSCRIPTIONAL REGULATOR RUTR"/>
    <property type="match status" value="1"/>
</dbReference>
<name>A0A069RFJ4_PEPLI</name>
<proteinExistence type="predicted"/>
<comment type="caution">
    <text evidence="6">The sequence shown here is derived from an EMBL/GenBank/DDBJ whole genome shotgun (WGS) entry which is preliminary data.</text>
</comment>
<evidence type="ECO:0000259" key="5">
    <source>
        <dbReference type="PROSITE" id="PS50977"/>
    </source>
</evidence>
<dbReference type="eggNOG" id="COG1309">
    <property type="taxonomic scope" value="Bacteria"/>
</dbReference>
<dbReference type="SUPFAM" id="SSF46689">
    <property type="entry name" value="Homeodomain-like"/>
    <property type="match status" value="1"/>
</dbReference>
<dbReference type="GO" id="GO:0045892">
    <property type="term" value="P:negative regulation of DNA-templated transcription"/>
    <property type="evidence" value="ECO:0007669"/>
    <property type="project" value="UniProtKB-ARBA"/>
</dbReference>
<dbReference type="InterPro" id="IPR050109">
    <property type="entry name" value="HTH-type_TetR-like_transc_reg"/>
</dbReference>
<accession>A0A069RFJ4</accession>
<reference evidence="6 7" key="1">
    <citation type="submission" date="2014-03" db="EMBL/GenBank/DDBJ databases">
        <title>Genome sequence of Clostridium litorale W6, DSM 5388.</title>
        <authorList>
            <person name="Poehlein A."/>
            <person name="Jagirdar A."/>
            <person name="Khonsari B."/>
            <person name="Chibani C.M."/>
            <person name="Gutierrez Gutierrez D.A."/>
            <person name="Davydova E."/>
            <person name="Alghaithi H.S."/>
            <person name="Nair K.P."/>
            <person name="Dhamotharan K."/>
            <person name="Chandran L."/>
            <person name="G W."/>
            <person name="Daniel R."/>
        </authorList>
    </citation>
    <scope>NUCLEOTIDE SEQUENCE [LARGE SCALE GENOMIC DNA]</scope>
    <source>
        <strain evidence="6 7">W6</strain>
    </source>
</reference>
<keyword evidence="1" id="KW-0805">Transcription regulation</keyword>
<keyword evidence="7" id="KW-1185">Reference proteome</keyword>
<dbReference type="OrthoDB" id="9814200at2"/>
<evidence type="ECO:0000313" key="7">
    <source>
        <dbReference type="Proteomes" id="UP000027946"/>
    </source>
</evidence>
<dbReference type="Pfam" id="PF00440">
    <property type="entry name" value="TetR_N"/>
    <property type="match status" value="1"/>
</dbReference>
<evidence type="ECO:0000256" key="3">
    <source>
        <dbReference type="ARBA" id="ARBA00023163"/>
    </source>
</evidence>
<dbReference type="InterPro" id="IPR001647">
    <property type="entry name" value="HTH_TetR"/>
</dbReference>